<evidence type="ECO:0000256" key="2">
    <source>
        <dbReference type="SAM" id="MobiDB-lite"/>
    </source>
</evidence>
<evidence type="ECO:0000259" key="3">
    <source>
        <dbReference type="Pfam" id="PF01548"/>
    </source>
</evidence>
<dbReference type="GO" id="GO:0006313">
    <property type="term" value="P:DNA transposition"/>
    <property type="evidence" value="ECO:0007669"/>
    <property type="project" value="InterPro"/>
</dbReference>
<dbReference type="InterPro" id="IPR002525">
    <property type="entry name" value="Transp_IS110-like_N"/>
</dbReference>
<feature type="region of interest" description="Disordered" evidence="2">
    <location>
        <begin position="391"/>
        <end position="428"/>
    </location>
</feature>
<name>A1WRH3_VEREI</name>
<feature type="domain" description="Transposase IS110-like N-terminal" evidence="3">
    <location>
        <begin position="6"/>
        <end position="145"/>
    </location>
</feature>
<dbReference type="GO" id="GO:0003677">
    <property type="term" value="F:DNA binding"/>
    <property type="evidence" value="ECO:0007669"/>
    <property type="project" value="InterPro"/>
</dbReference>
<dbReference type="GO" id="GO:0004803">
    <property type="term" value="F:transposase activity"/>
    <property type="evidence" value="ECO:0007669"/>
    <property type="project" value="InterPro"/>
</dbReference>
<dbReference type="PANTHER" id="PTHR33055">
    <property type="entry name" value="TRANSPOSASE FOR INSERTION SEQUENCE ELEMENT IS1111A"/>
    <property type="match status" value="1"/>
</dbReference>
<sequence length="499" mass="54763">MKLTTVGIDLAKNVFQVHGIDEHGKVLVKKQLRRDQMATFFVNLPPCLIGMEACGSAHHWARKLQTMGHTVRLMAPQFVKPYVKTNKNDAADAEAICEAVGRPNMRFVPIKNVEQQAVLALHRVRQGFVKARTAQANQIRGLLGEFGLIVPQGIGYIASRVPELIEDAGNELPGSFRVLVQRLLDHLKELGRQVQELEAQIQAWHRSSDLSTRLAQVPGIGPITASALVASIGDAKNFDGGRQLAAWLGLVPRQHSSGGKSNLLGISKRGDSYLRTLLIHGARSVIYRAGQKADPCSWINAVVQRRNKNVAAVALANKNARIVWALLAHDRHYEMGYKKAAEVLWPKANRAATVHTTTSGRNTTDCSGDHEVMARQVRPWLTKPVLSGAPRVRVSDRGANQQIPSGTAAKSCTHSPNVREQSSPSRCHELRDWHRGRSCTPEVLIPQPKAGVLQWAISLGSADDAVPARRRVQAARSWRHSMISSAPSRCPIGKFLAPK</sequence>
<feature type="compositionally biased region" description="Polar residues" evidence="2">
    <location>
        <begin position="398"/>
        <end position="425"/>
    </location>
</feature>
<evidence type="ECO:0000256" key="1">
    <source>
        <dbReference type="SAM" id="Coils"/>
    </source>
</evidence>
<dbReference type="eggNOG" id="COG3547">
    <property type="taxonomic scope" value="Bacteria"/>
</dbReference>
<dbReference type="Pfam" id="PF01548">
    <property type="entry name" value="DEDD_Tnp_IS110"/>
    <property type="match status" value="1"/>
</dbReference>
<evidence type="ECO:0000313" key="5">
    <source>
        <dbReference type="EMBL" id="ABM60230.1"/>
    </source>
</evidence>
<evidence type="ECO:0000259" key="4">
    <source>
        <dbReference type="Pfam" id="PF02371"/>
    </source>
</evidence>
<dbReference type="Proteomes" id="UP000000374">
    <property type="component" value="Chromosome"/>
</dbReference>
<dbReference type="SMR" id="A1WRH3"/>
<dbReference type="KEGG" id="vei:Veis_4532"/>
<evidence type="ECO:0000313" key="6">
    <source>
        <dbReference type="Proteomes" id="UP000000374"/>
    </source>
</evidence>
<feature type="coiled-coil region" evidence="1">
    <location>
        <begin position="180"/>
        <end position="207"/>
    </location>
</feature>
<dbReference type="EMBL" id="CP000542">
    <property type="protein sequence ID" value="ABM60230.1"/>
    <property type="molecule type" value="Genomic_DNA"/>
</dbReference>
<dbReference type="HOGENOM" id="CLU_036902_3_1_4"/>
<dbReference type="PANTHER" id="PTHR33055:SF3">
    <property type="entry name" value="PUTATIVE TRANSPOSASE FOR IS117-RELATED"/>
    <property type="match status" value="1"/>
</dbReference>
<dbReference type="InterPro" id="IPR003346">
    <property type="entry name" value="Transposase_20"/>
</dbReference>
<feature type="domain" description="Transposase IS116/IS110/IS902 C-terminal" evidence="4">
    <location>
        <begin position="212"/>
        <end position="291"/>
    </location>
</feature>
<keyword evidence="1" id="KW-0175">Coiled coil</keyword>
<reference evidence="6" key="1">
    <citation type="submission" date="2006-12" db="EMBL/GenBank/DDBJ databases">
        <title>Complete sequence of chromosome 1 of Verminephrobacter eiseniae EF01-2.</title>
        <authorList>
            <person name="Copeland A."/>
            <person name="Lucas S."/>
            <person name="Lapidus A."/>
            <person name="Barry K."/>
            <person name="Detter J.C."/>
            <person name="Glavina del Rio T."/>
            <person name="Dalin E."/>
            <person name="Tice H."/>
            <person name="Pitluck S."/>
            <person name="Chertkov O."/>
            <person name="Brettin T."/>
            <person name="Bruce D."/>
            <person name="Han C."/>
            <person name="Tapia R."/>
            <person name="Gilna P."/>
            <person name="Schmutz J."/>
            <person name="Larimer F."/>
            <person name="Land M."/>
            <person name="Hauser L."/>
            <person name="Kyrpides N."/>
            <person name="Kim E."/>
            <person name="Stahl D."/>
            <person name="Richardson P."/>
        </authorList>
    </citation>
    <scope>NUCLEOTIDE SEQUENCE [LARGE SCALE GENOMIC DNA]</scope>
    <source>
        <strain evidence="6">EF01-2</strain>
    </source>
</reference>
<gene>
    <name evidence="5" type="ordered locus">Veis_4532</name>
</gene>
<organism evidence="5 6">
    <name type="scientific">Verminephrobacter eiseniae (strain EF01-2)</name>
    <dbReference type="NCBI Taxonomy" id="391735"/>
    <lineage>
        <taxon>Bacteria</taxon>
        <taxon>Pseudomonadati</taxon>
        <taxon>Pseudomonadota</taxon>
        <taxon>Betaproteobacteria</taxon>
        <taxon>Burkholderiales</taxon>
        <taxon>Comamonadaceae</taxon>
        <taxon>Verminephrobacter</taxon>
    </lineage>
</organism>
<dbReference type="InterPro" id="IPR047650">
    <property type="entry name" value="Transpos_IS110"/>
</dbReference>
<dbReference type="NCBIfam" id="NF033542">
    <property type="entry name" value="transpos_IS110"/>
    <property type="match status" value="1"/>
</dbReference>
<accession>A1WRH3</accession>
<dbReference type="Pfam" id="PF02371">
    <property type="entry name" value="Transposase_20"/>
    <property type="match status" value="1"/>
</dbReference>
<dbReference type="AlphaFoldDB" id="A1WRH3"/>
<keyword evidence="6" id="KW-1185">Reference proteome</keyword>
<protein>
    <submittedName>
        <fullName evidence="5">Transposase IS116/IS110/IS902 family protein</fullName>
    </submittedName>
</protein>
<proteinExistence type="predicted"/>